<dbReference type="SUPFAM" id="SSF53335">
    <property type="entry name" value="S-adenosyl-L-methionine-dependent methyltransferases"/>
    <property type="match status" value="1"/>
</dbReference>
<gene>
    <name evidence="1" type="ORF">FVE85_4090</name>
</gene>
<reference evidence="2" key="1">
    <citation type="journal article" date="2019" name="Nat. Commun.">
        <title>Expansion of phycobilisome linker gene families in mesophilic red algae.</title>
        <authorList>
            <person name="Lee J."/>
            <person name="Kim D."/>
            <person name="Bhattacharya D."/>
            <person name="Yoon H.S."/>
        </authorList>
    </citation>
    <scope>NUCLEOTIDE SEQUENCE [LARGE SCALE GENOMIC DNA]</scope>
    <source>
        <strain evidence="2">CCMP 1328</strain>
    </source>
</reference>
<sequence>MALALPRYIELREKAQFDGLAGKSVLVLGAGLGFEGLVMALREYNAHAVYLTDLPSVLPTMRQNIEMNGASLVADRVHAHVLEWGEAGWAKWQREGLPTEFDLVIGCEIVYCEEALEDLKYTLQQIVPPNNSRGTVLYMAFESRYFSCLQFIRELALLPALAEDEVDPPRSSPYYSVESIADFDACGAEDAYIFRIVATGVAQR</sequence>
<dbReference type="AlphaFoldDB" id="A0A5J4YS98"/>
<dbReference type="Pfam" id="PF10294">
    <property type="entry name" value="Methyltransf_16"/>
    <property type="match status" value="1"/>
</dbReference>
<evidence type="ECO:0000313" key="1">
    <source>
        <dbReference type="EMBL" id="KAA8494115.1"/>
    </source>
</evidence>
<dbReference type="InterPro" id="IPR029063">
    <property type="entry name" value="SAM-dependent_MTases_sf"/>
</dbReference>
<dbReference type="Gene3D" id="3.40.50.150">
    <property type="entry name" value="Vaccinia Virus protein VP39"/>
    <property type="match status" value="1"/>
</dbReference>
<keyword evidence="2" id="KW-1185">Reference proteome</keyword>
<organism evidence="1 2">
    <name type="scientific">Porphyridium purpureum</name>
    <name type="common">Red alga</name>
    <name type="synonym">Porphyridium cruentum</name>
    <dbReference type="NCBI Taxonomy" id="35688"/>
    <lineage>
        <taxon>Eukaryota</taxon>
        <taxon>Rhodophyta</taxon>
        <taxon>Bangiophyceae</taxon>
        <taxon>Porphyridiales</taxon>
        <taxon>Porphyridiaceae</taxon>
        <taxon>Porphyridium</taxon>
    </lineage>
</organism>
<protein>
    <submittedName>
        <fullName evidence="1">Protein-lysine methyltransferase METTL21D</fullName>
    </submittedName>
</protein>
<dbReference type="GO" id="GO:0008168">
    <property type="term" value="F:methyltransferase activity"/>
    <property type="evidence" value="ECO:0007669"/>
    <property type="project" value="UniProtKB-KW"/>
</dbReference>
<keyword evidence="1" id="KW-0808">Transferase</keyword>
<evidence type="ECO:0000313" key="2">
    <source>
        <dbReference type="Proteomes" id="UP000324585"/>
    </source>
</evidence>
<dbReference type="Proteomes" id="UP000324585">
    <property type="component" value="Unassembled WGS sequence"/>
</dbReference>
<accession>A0A5J4YS98</accession>
<dbReference type="OrthoDB" id="413520at2759"/>
<keyword evidence="1" id="KW-0489">Methyltransferase</keyword>
<dbReference type="EMBL" id="VRMN01000005">
    <property type="protein sequence ID" value="KAA8494115.1"/>
    <property type="molecule type" value="Genomic_DNA"/>
</dbReference>
<dbReference type="InterPro" id="IPR019410">
    <property type="entry name" value="Methyltransf_16"/>
</dbReference>
<dbReference type="PANTHER" id="PTHR14614">
    <property type="entry name" value="HEPATOCELLULAR CARCINOMA-ASSOCIATED ANTIGEN"/>
    <property type="match status" value="1"/>
</dbReference>
<proteinExistence type="predicted"/>
<comment type="caution">
    <text evidence="1">The sequence shown here is derived from an EMBL/GenBank/DDBJ whole genome shotgun (WGS) entry which is preliminary data.</text>
</comment>
<name>A0A5J4YS98_PORPP</name>
<dbReference type="GO" id="GO:0032259">
    <property type="term" value="P:methylation"/>
    <property type="evidence" value="ECO:0007669"/>
    <property type="project" value="UniProtKB-KW"/>
</dbReference>